<gene>
    <name evidence="2" type="ORF">Pflav_010470</name>
</gene>
<keyword evidence="3" id="KW-1185">Reference proteome</keyword>
<dbReference type="Gene3D" id="1.20.120.520">
    <property type="entry name" value="nmb1532 protein domain like"/>
    <property type="match status" value="1"/>
</dbReference>
<dbReference type="Proteomes" id="UP000502508">
    <property type="component" value="Chromosome"/>
</dbReference>
<feature type="domain" description="Hemerythrin-like" evidence="1">
    <location>
        <begin position="2"/>
        <end position="130"/>
    </location>
</feature>
<evidence type="ECO:0000313" key="2">
    <source>
        <dbReference type="EMBL" id="BCB74637.1"/>
    </source>
</evidence>
<evidence type="ECO:0000259" key="1">
    <source>
        <dbReference type="Pfam" id="PF01814"/>
    </source>
</evidence>
<dbReference type="PANTHER" id="PTHR38048">
    <property type="entry name" value="EXPRESSED PROTEIN"/>
    <property type="match status" value="1"/>
</dbReference>
<dbReference type="KEGG" id="pfla:Pflav_010470"/>
<dbReference type="AlphaFoldDB" id="A0A6F8XLF2"/>
<dbReference type="PANTHER" id="PTHR38048:SF2">
    <property type="entry name" value="HEMERYTHRIN-LIKE DOMAIN-CONTAINING PROTEIN"/>
    <property type="match status" value="1"/>
</dbReference>
<dbReference type="Pfam" id="PF01814">
    <property type="entry name" value="Hemerythrin"/>
    <property type="match status" value="1"/>
</dbReference>
<organism evidence="2 3">
    <name type="scientific">Phytohabitans flavus</name>
    <dbReference type="NCBI Taxonomy" id="1076124"/>
    <lineage>
        <taxon>Bacteria</taxon>
        <taxon>Bacillati</taxon>
        <taxon>Actinomycetota</taxon>
        <taxon>Actinomycetes</taxon>
        <taxon>Micromonosporales</taxon>
        <taxon>Micromonosporaceae</taxon>
    </lineage>
</organism>
<dbReference type="InterPro" id="IPR012312">
    <property type="entry name" value="Hemerythrin-like"/>
</dbReference>
<name>A0A6F8XLF2_9ACTN</name>
<dbReference type="InterPro" id="IPR053206">
    <property type="entry name" value="Dimeric_xanthone_biosynth"/>
</dbReference>
<protein>
    <recommendedName>
        <fullName evidence="1">Hemerythrin-like domain-containing protein</fullName>
    </recommendedName>
</protein>
<dbReference type="EMBL" id="AP022870">
    <property type="protein sequence ID" value="BCB74637.1"/>
    <property type="molecule type" value="Genomic_DNA"/>
</dbReference>
<reference evidence="2 3" key="1">
    <citation type="submission" date="2020-03" db="EMBL/GenBank/DDBJ databases">
        <title>Whole genome shotgun sequence of Phytohabitans flavus NBRC 107702.</title>
        <authorList>
            <person name="Komaki H."/>
            <person name="Tamura T."/>
        </authorList>
    </citation>
    <scope>NUCLEOTIDE SEQUENCE [LARGE SCALE GENOMIC DNA]</scope>
    <source>
        <strain evidence="2 3">NBRC 107702</strain>
    </source>
</reference>
<dbReference type="CDD" id="cd12108">
    <property type="entry name" value="Hr-like"/>
    <property type="match status" value="1"/>
</dbReference>
<sequence>MYNELIAVHTIMRRGSGLITNAYDARAAGKPVDAKTLISTSRWFVGFVHHHHQSEDELFWPVLRRLFPQAVASLDALTAEHEVLDEELDKLAAAVDALRAGARAADAGLRSAERIEEVLLKHLDAEEPVLQELFQQVPDDDIIRLRKAIVDGAPKTGPHLVFGLMVDPERVPGYADMSANFPGVVRLLRRPLLRRYDKVKLALGQ</sequence>
<proteinExistence type="predicted"/>
<reference evidence="2 3" key="2">
    <citation type="submission" date="2020-03" db="EMBL/GenBank/DDBJ databases">
        <authorList>
            <person name="Ichikawa N."/>
            <person name="Kimura A."/>
            <person name="Kitahashi Y."/>
            <person name="Uohara A."/>
        </authorList>
    </citation>
    <scope>NUCLEOTIDE SEQUENCE [LARGE SCALE GENOMIC DNA]</scope>
    <source>
        <strain evidence="2 3">NBRC 107702</strain>
    </source>
</reference>
<accession>A0A6F8XLF2</accession>
<evidence type="ECO:0000313" key="3">
    <source>
        <dbReference type="Proteomes" id="UP000502508"/>
    </source>
</evidence>